<protein>
    <recommendedName>
        <fullName evidence="2">Redox-regulatory protein FAM213A</fullName>
    </recommendedName>
</protein>
<accession>A0A7S2GG07</accession>
<proteinExistence type="predicted"/>
<dbReference type="InterPro" id="IPR032801">
    <property type="entry name" value="PXL2A/B/C"/>
</dbReference>
<sequence>MEMASEDPDISKIPLVGVIKEVAPTTQAETDETLGVGEFHEKYFGLQYPLYLDEEKNFYEYLGNRKLSIPVSAILKPWKAFRYYKSMTARMKEKNIEGNMVGEGLVQGGLLVIAPGTGLDVLYRYEEVTGSEVPMDDFVQGLKRVLVHGK</sequence>
<gene>
    <name evidence="1" type="ORF">DSPE1174_LOCUS20721</name>
</gene>
<name>A0A7S2GG07_9STRA</name>
<reference evidence="1" key="1">
    <citation type="submission" date="2021-01" db="EMBL/GenBank/DDBJ databases">
        <authorList>
            <person name="Corre E."/>
            <person name="Pelletier E."/>
            <person name="Niang G."/>
            <person name="Scheremetjew M."/>
            <person name="Finn R."/>
            <person name="Kale V."/>
            <person name="Holt S."/>
            <person name="Cochrane G."/>
            <person name="Meng A."/>
            <person name="Brown T."/>
            <person name="Cohen L."/>
        </authorList>
    </citation>
    <scope>NUCLEOTIDE SEQUENCE</scope>
    <source>
        <strain evidence="1">CCMP1381</strain>
    </source>
</reference>
<evidence type="ECO:0000313" key="1">
    <source>
        <dbReference type="EMBL" id="CAD9449340.1"/>
    </source>
</evidence>
<dbReference type="EMBL" id="HBGS01040342">
    <property type="protein sequence ID" value="CAD9449340.1"/>
    <property type="molecule type" value="Transcribed_RNA"/>
</dbReference>
<evidence type="ECO:0008006" key="2">
    <source>
        <dbReference type="Google" id="ProtNLM"/>
    </source>
</evidence>
<dbReference type="AlphaFoldDB" id="A0A7S2GG07"/>
<organism evidence="1">
    <name type="scientific">Octactis speculum</name>
    <dbReference type="NCBI Taxonomy" id="3111310"/>
    <lineage>
        <taxon>Eukaryota</taxon>
        <taxon>Sar</taxon>
        <taxon>Stramenopiles</taxon>
        <taxon>Ochrophyta</taxon>
        <taxon>Dictyochophyceae</taxon>
        <taxon>Dictyochales</taxon>
        <taxon>Dictyochaceae</taxon>
        <taxon>Octactis</taxon>
    </lineage>
</organism>
<dbReference type="Pfam" id="PF13911">
    <property type="entry name" value="AhpC-TSA_2"/>
    <property type="match status" value="1"/>
</dbReference>